<dbReference type="InterPro" id="IPR008507">
    <property type="entry name" value="DUF789"/>
</dbReference>
<dbReference type="PANTHER" id="PTHR31343">
    <property type="entry name" value="T15D22.8"/>
    <property type="match status" value="1"/>
</dbReference>
<feature type="compositionally biased region" description="Low complexity" evidence="1">
    <location>
        <begin position="23"/>
        <end position="49"/>
    </location>
</feature>
<gene>
    <name evidence="2" type="ORF">RND81_05G056600</name>
</gene>
<dbReference type="Pfam" id="PF05623">
    <property type="entry name" value="DUF789"/>
    <property type="match status" value="1"/>
</dbReference>
<dbReference type="Proteomes" id="UP001443914">
    <property type="component" value="Unassembled WGS sequence"/>
</dbReference>
<feature type="region of interest" description="Disordered" evidence="1">
    <location>
        <begin position="202"/>
        <end position="236"/>
    </location>
</feature>
<organism evidence="2 3">
    <name type="scientific">Saponaria officinalis</name>
    <name type="common">Common soapwort</name>
    <name type="synonym">Lychnis saponaria</name>
    <dbReference type="NCBI Taxonomy" id="3572"/>
    <lineage>
        <taxon>Eukaryota</taxon>
        <taxon>Viridiplantae</taxon>
        <taxon>Streptophyta</taxon>
        <taxon>Embryophyta</taxon>
        <taxon>Tracheophyta</taxon>
        <taxon>Spermatophyta</taxon>
        <taxon>Magnoliopsida</taxon>
        <taxon>eudicotyledons</taxon>
        <taxon>Gunneridae</taxon>
        <taxon>Pentapetalae</taxon>
        <taxon>Caryophyllales</taxon>
        <taxon>Caryophyllaceae</taxon>
        <taxon>Caryophylleae</taxon>
        <taxon>Saponaria</taxon>
    </lineage>
</organism>
<feature type="region of interest" description="Disordered" evidence="1">
    <location>
        <begin position="1"/>
        <end position="49"/>
    </location>
</feature>
<protein>
    <submittedName>
        <fullName evidence="2">Uncharacterized protein</fullName>
    </submittedName>
</protein>
<sequence>MSTATFGRSKSGDRFYNPPARRQLQQQFQQQNQQHQHQHQHQQLLLQQKQKQQQQQLDREEVRAKQQIQRRQKSVEAVVVRENSPELDDGGVVSTSTPAIATTMSTPIASVFSSSLTSSTNLDRFLEYTTPSVSAQYFSKTSIKGWRSQEEEFRPYFVLGDLWESFKEWSAYGAEVPLLLNGTDCVKQYYVPYLSGIQLYVDPSKPSPKNRRPGEESDESFRETSSDGSSDCEQERGLNSFGAWPKEASKFNMERVKGLSLQEKPFSGSSSDEGESSTGDLVFEYFEHNNPFGREPLADKISLLASRFPELMTYRSCDLTSSSWISVAWYPIYRIPTGPTLQNLETCFLTFHYLSTPVTGGQNEWQCHFGSSPSPFDMEVKRPLPIFGMACYKFKISMWEQNDVDESPKANSLLQAADEWLRQLNVNHPDYRFFASHKQFWR</sequence>
<feature type="compositionally biased region" description="Basic and acidic residues" evidence="1">
    <location>
        <begin position="212"/>
        <end position="225"/>
    </location>
</feature>
<evidence type="ECO:0000313" key="3">
    <source>
        <dbReference type="Proteomes" id="UP001443914"/>
    </source>
</evidence>
<name>A0AAW1KSW0_SAPOF</name>
<keyword evidence="3" id="KW-1185">Reference proteome</keyword>
<accession>A0AAW1KSW0</accession>
<proteinExistence type="predicted"/>
<dbReference type="AlphaFoldDB" id="A0AAW1KSW0"/>
<dbReference type="EMBL" id="JBDFQZ010000005">
    <property type="protein sequence ID" value="KAK9724222.1"/>
    <property type="molecule type" value="Genomic_DNA"/>
</dbReference>
<reference evidence="2" key="1">
    <citation type="submission" date="2024-03" db="EMBL/GenBank/DDBJ databases">
        <title>WGS assembly of Saponaria officinalis var. Norfolk2.</title>
        <authorList>
            <person name="Jenkins J."/>
            <person name="Shu S."/>
            <person name="Grimwood J."/>
            <person name="Barry K."/>
            <person name="Goodstein D."/>
            <person name="Schmutz J."/>
            <person name="Leebens-Mack J."/>
            <person name="Osbourn A."/>
        </authorList>
    </citation>
    <scope>NUCLEOTIDE SEQUENCE [LARGE SCALE GENOMIC DNA]</scope>
    <source>
        <strain evidence="2">JIC</strain>
    </source>
</reference>
<comment type="caution">
    <text evidence="2">The sequence shown here is derived from an EMBL/GenBank/DDBJ whole genome shotgun (WGS) entry which is preliminary data.</text>
</comment>
<evidence type="ECO:0000313" key="2">
    <source>
        <dbReference type="EMBL" id="KAK9724222.1"/>
    </source>
</evidence>
<dbReference type="PANTHER" id="PTHR31343:SF8">
    <property type="entry name" value="OS07G0246600 PROTEIN"/>
    <property type="match status" value="1"/>
</dbReference>
<evidence type="ECO:0000256" key="1">
    <source>
        <dbReference type="SAM" id="MobiDB-lite"/>
    </source>
</evidence>